<sequence>MDSIAAFSSTPSISLTSTSSFFNHSFSKTQPWVTFFVGVKPRLEAMRATENTKACLADFSPTKSKEAKLWGGRFEESVTDAVERFTESISYDKVLYKHDIMGSRAHASMLAEQGLISISEGDSIFQGLDEIERRIENGDFIWRTDREDVHMNIEAALTDMIGEPAKKLHTARSRNDQVLTDFRLWCRDAIDMLIKHIKHLQVSLVTLALRNEGVIVPGYTHLQRAQPVLLQHHLLAYVEQLERDAGRLLDCRARLNFCPLGACALAGTGLPIDRFMTSNALGFTAPLRNRMLICVRFMFIDAVSDRDFVLEFLSANSIIGIHLSRLGEEWVLWASEEFGFITPSDSVSTGSSIMPQKKNPDPMELVRGKSARVIGDLVTLLTLCKGLPHAYNRDLQEDKEPVFDSVKTISGMLEVSAEFALNITFNQRRIEKALPAGHLDATTLADYLVKKGIPFRTSHDIVGRSVALCVSKDCQLQDLSLDELRSISTVFDKDVYEFLGAENAIKKFCSYGSTGSACVASEVHYWVSKLEIN</sequence>
<dbReference type="GO" id="GO:0004056">
    <property type="term" value="F:argininosuccinate lyase activity"/>
    <property type="evidence" value="ECO:0007669"/>
    <property type="project" value="UniProtKB-EC"/>
</dbReference>
<dbReference type="Pfam" id="PF14698">
    <property type="entry name" value="ASL_C2"/>
    <property type="match status" value="1"/>
</dbReference>
<feature type="domain" description="Fumarate lyase N-terminal" evidence="9">
    <location>
        <begin position="72"/>
        <end position="375"/>
    </location>
</feature>
<dbReference type="KEGG" id="qsa:O6P43_015391"/>
<comment type="catalytic activity">
    <reaction evidence="1">
        <text>2-(N(omega)-L-arginino)succinate = fumarate + L-arginine</text>
        <dbReference type="Rhea" id="RHEA:24020"/>
        <dbReference type="ChEBI" id="CHEBI:29806"/>
        <dbReference type="ChEBI" id="CHEBI:32682"/>
        <dbReference type="ChEBI" id="CHEBI:57472"/>
        <dbReference type="EC" id="4.3.2.1"/>
    </reaction>
</comment>
<dbReference type="PRINTS" id="PR00149">
    <property type="entry name" value="FUMRATELYASE"/>
</dbReference>
<dbReference type="CDD" id="cd01359">
    <property type="entry name" value="Argininosuccinate_lyase"/>
    <property type="match status" value="1"/>
</dbReference>
<dbReference type="FunFam" id="1.10.275.10:FF:000013">
    <property type="entry name" value="Argininosuccinate lyase"/>
    <property type="match status" value="1"/>
</dbReference>
<keyword evidence="7 11" id="KW-0456">Lyase</keyword>
<dbReference type="InterPro" id="IPR024083">
    <property type="entry name" value="Fumarase/histidase_N"/>
</dbReference>
<comment type="pathway">
    <text evidence="2">Amino-acid biosynthesis; L-arginine biosynthesis; L-arginine from L-ornithine and carbamoyl phosphate: step 3/3.</text>
</comment>
<name>A0AAD7PS15_QUISA</name>
<dbReference type="PROSITE" id="PS00163">
    <property type="entry name" value="FUMARATE_LYASES"/>
    <property type="match status" value="1"/>
</dbReference>
<dbReference type="Pfam" id="PF00206">
    <property type="entry name" value="Lyase_1"/>
    <property type="match status" value="1"/>
</dbReference>
<comment type="similarity">
    <text evidence="3">Belongs to the lyase 1 family. Argininosuccinate lyase subfamily.</text>
</comment>
<evidence type="ECO:0000256" key="3">
    <source>
        <dbReference type="ARBA" id="ARBA00010755"/>
    </source>
</evidence>
<dbReference type="InterPro" id="IPR009049">
    <property type="entry name" value="Argininosuccinate_lyase"/>
</dbReference>
<dbReference type="Gene3D" id="1.10.275.10">
    <property type="entry name" value="Fumarase/aspartase (N-terminal domain)"/>
    <property type="match status" value="1"/>
</dbReference>
<evidence type="ECO:0000256" key="7">
    <source>
        <dbReference type="ARBA" id="ARBA00023239"/>
    </source>
</evidence>
<dbReference type="FunFam" id="1.10.40.30:FF:000001">
    <property type="entry name" value="Argininosuccinate lyase"/>
    <property type="match status" value="1"/>
</dbReference>
<dbReference type="Gene3D" id="1.20.200.10">
    <property type="entry name" value="Fumarase/aspartase (Central domain)"/>
    <property type="match status" value="1"/>
</dbReference>
<organism evidence="11 12">
    <name type="scientific">Quillaja saponaria</name>
    <name type="common">Soap bark tree</name>
    <dbReference type="NCBI Taxonomy" id="32244"/>
    <lineage>
        <taxon>Eukaryota</taxon>
        <taxon>Viridiplantae</taxon>
        <taxon>Streptophyta</taxon>
        <taxon>Embryophyta</taxon>
        <taxon>Tracheophyta</taxon>
        <taxon>Spermatophyta</taxon>
        <taxon>Magnoliopsida</taxon>
        <taxon>eudicotyledons</taxon>
        <taxon>Gunneridae</taxon>
        <taxon>Pentapetalae</taxon>
        <taxon>rosids</taxon>
        <taxon>fabids</taxon>
        <taxon>Fabales</taxon>
        <taxon>Quillajaceae</taxon>
        <taxon>Quillaja</taxon>
    </lineage>
</organism>
<dbReference type="PANTHER" id="PTHR43814">
    <property type="entry name" value="ARGININOSUCCINATE LYASE"/>
    <property type="match status" value="1"/>
</dbReference>
<dbReference type="NCBIfam" id="TIGR00838">
    <property type="entry name" value="argH"/>
    <property type="match status" value="1"/>
</dbReference>
<dbReference type="EMBL" id="JARAOO010000006">
    <property type="protein sequence ID" value="KAJ7965818.1"/>
    <property type="molecule type" value="Genomic_DNA"/>
</dbReference>
<dbReference type="Proteomes" id="UP001163823">
    <property type="component" value="Chromosome 6"/>
</dbReference>
<evidence type="ECO:0000256" key="6">
    <source>
        <dbReference type="ARBA" id="ARBA00022605"/>
    </source>
</evidence>
<dbReference type="PANTHER" id="PTHR43814:SF1">
    <property type="entry name" value="ARGININOSUCCINATE LYASE"/>
    <property type="match status" value="1"/>
</dbReference>
<dbReference type="FunFam" id="1.20.200.10:FF:000019">
    <property type="entry name" value="Argininosuccinate lyase chloroplastic"/>
    <property type="match status" value="1"/>
</dbReference>
<dbReference type="InterPro" id="IPR008948">
    <property type="entry name" value="L-Aspartase-like"/>
</dbReference>
<proteinExistence type="inferred from homology"/>
<dbReference type="GO" id="GO:0005829">
    <property type="term" value="C:cytosol"/>
    <property type="evidence" value="ECO:0007669"/>
    <property type="project" value="TreeGrafter"/>
</dbReference>
<comment type="caution">
    <text evidence="11">The sequence shown here is derived from an EMBL/GenBank/DDBJ whole genome shotgun (WGS) entry which is preliminary data.</text>
</comment>
<dbReference type="EC" id="4.3.2.1" evidence="4"/>
<evidence type="ECO:0000256" key="8">
    <source>
        <dbReference type="ARBA" id="ARBA00032749"/>
    </source>
</evidence>
<dbReference type="SUPFAM" id="SSF48557">
    <property type="entry name" value="L-aspartase-like"/>
    <property type="match status" value="1"/>
</dbReference>
<evidence type="ECO:0000256" key="5">
    <source>
        <dbReference type="ARBA" id="ARBA00022571"/>
    </source>
</evidence>
<evidence type="ECO:0000259" key="10">
    <source>
        <dbReference type="Pfam" id="PF14698"/>
    </source>
</evidence>
<evidence type="ECO:0000256" key="4">
    <source>
        <dbReference type="ARBA" id="ARBA00012338"/>
    </source>
</evidence>
<keyword evidence="6" id="KW-0028">Amino-acid biosynthesis</keyword>
<evidence type="ECO:0000313" key="12">
    <source>
        <dbReference type="Proteomes" id="UP001163823"/>
    </source>
</evidence>
<dbReference type="AlphaFoldDB" id="A0AAD7PS15"/>
<feature type="domain" description="Argininosuccinate lyase C-terminal" evidence="10">
    <location>
        <begin position="439"/>
        <end position="505"/>
    </location>
</feature>
<dbReference type="GO" id="GO:0042450">
    <property type="term" value="P:L-arginine biosynthetic process via ornithine"/>
    <property type="evidence" value="ECO:0007669"/>
    <property type="project" value="InterPro"/>
</dbReference>
<evidence type="ECO:0000313" key="11">
    <source>
        <dbReference type="EMBL" id="KAJ7965818.1"/>
    </source>
</evidence>
<evidence type="ECO:0000259" key="9">
    <source>
        <dbReference type="Pfam" id="PF00206"/>
    </source>
</evidence>
<dbReference type="HAMAP" id="MF_00006">
    <property type="entry name" value="Arg_succ_lyase"/>
    <property type="match status" value="1"/>
</dbReference>
<dbReference type="InterPro" id="IPR000362">
    <property type="entry name" value="Fumarate_lyase_fam"/>
</dbReference>
<dbReference type="InterPro" id="IPR022761">
    <property type="entry name" value="Fumarate_lyase_N"/>
</dbReference>
<keyword evidence="12" id="KW-1185">Reference proteome</keyword>
<evidence type="ECO:0000256" key="1">
    <source>
        <dbReference type="ARBA" id="ARBA00000985"/>
    </source>
</evidence>
<evidence type="ECO:0000256" key="2">
    <source>
        <dbReference type="ARBA" id="ARBA00004941"/>
    </source>
</evidence>
<dbReference type="InterPro" id="IPR029419">
    <property type="entry name" value="Arg_succ_lyase_C"/>
</dbReference>
<keyword evidence="5" id="KW-0055">Arginine biosynthesis</keyword>
<dbReference type="Gene3D" id="1.10.40.30">
    <property type="entry name" value="Fumarase/aspartase (C-terminal domain)"/>
    <property type="match status" value="1"/>
</dbReference>
<dbReference type="PRINTS" id="PR00145">
    <property type="entry name" value="ARGSUCLYASE"/>
</dbReference>
<dbReference type="InterPro" id="IPR020557">
    <property type="entry name" value="Fumarate_lyase_CS"/>
</dbReference>
<reference evidence="11" key="1">
    <citation type="journal article" date="2023" name="Science">
        <title>Elucidation of the pathway for biosynthesis of saponin adjuvants from the soapbark tree.</title>
        <authorList>
            <person name="Reed J."/>
            <person name="Orme A."/>
            <person name="El-Demerdash A."/>
            <person name="Owen C."/>
            <person name="Martin L.B.B."/>
            <person name="Misra R.C."/>
            <person name="Kikuchi S."/>
            <person name="Rejzek M."/>
            <person name="Martin A.C."/>
            <person name="Harkess A."/>
            <person name="Leebens-Mack J."/>
            <person name="Louveau T."/>
            <person name="Stephenson M.J."/>
            <person name="Osbourn A."/>
        </authorList>
    </citation>
    <scope>NUCLEOTIDE SEQUENCE</scope>
    <source>
        <strain evidence="11">S10</strain>
    </source>
</reference>
<protein>
    <recommendedName>
        <fullName evidence="4">argininosuccinate lyase</fullName>
        <ecNumber evidence="4">4.3.2.1</ecNumber>
    </recommendedName>
    <alternativeName>
        <fullName evidence="8">Arginosuccinase</fullName>
    </alternativeName>
</protein>
<gene>
    <name evidence="11" type="ORF">O6P43_015391</name>
</gene>
<accession>A0AAD7PS15</accession>